<sequence length="146" mass="16465">FPRLVGGLCSLITPWKWFGTRKPAAIVLPEPPTELFMEVQESPRPEQLLQTPNSCDANFYKSSKPRISPLRSESSSPRNTHDSDVEEVMEGEPKLHELSDQDSSSDDDEEARFSNPQFNTPSIHGPSNLRRTSLVLKKRKLSESSE</sequence>
<evidence type="ECO:0000313" key="2">
    <source>
        <dbReference type="EMBL" id="GMR32364.1"/>
    </source>
</evidence>
<protein>
    <submittedName>
        <fullName evidence="2">Uncharacterized protein</fullName>
    </submittedName>
</protein>
<evidence type="ECO:0000256" key="1">
    <source>
        <dbReference type="SAM" id="MobiDB-lite"/>
    </source>
</evidence>
<feature type="region of interest" description="Disordered" evidence="1">
    <location>
        <begin position="39"/>
        <end position="146"/>
    </location>
</feature>
<name>A0AAN4Z2Y6_9BILA</name>
<accession>A0AAN4Z2Y6</accession>
<dbReference type="EMBL" id="BTRK01000001">
    <property type="protein sequence ID" value="GMR32364.1"/>
    <property type="molecule type" value="Genomic_DNA"/>
</dbReference>
<dbReference type="Proteomes" id="UP001328107">
    <property type="component" value="Unassembled WGS sequence"/>
</dbReference>
<feature type="non-terminal residue" evidence="2">
    <location>
        <position position="1"/>
    </location>
</feature>
<feature type="non-terminal residue" evidence="2">
    <location>
        <position position="146"/>
    </location>
</feature>
<gene>
    <name evidence="2" type="ORF">PMAYCL1PPCAC_02559</name>
</gene>
<dbReference type="AlphaFoldDB" id="A0AAN4Z2Y6"/>
<comment type="caution">
    <text evidence="2">The sequence shown here is derived from an EMBL/GenBank/DDBJ whole genome shotgun (WGS) entry which is preliminary data.</text>
</comment>
<evidence type="ECO:0000313" key="3">
    <source>
        <dbReference type="Proteomes" id="UP001328107"/>
    </source>
</evidence>
<proteinExistence type="predicted"/>
<organism evidence="2 3">
    <name type="scientific">Pristionchus mayeri</name>
    <dbReference type="NCBI Taxonomy" id="1317129"/>
    <lineage>
        <taxon>Eukaryota</taxon>
        <taxon>Metazoa</taxon>
        <taxon>Ecdysozoa</taxon>
        <taxon>Nematoda</taxon>
        <taxon>Chromadorea</taxon>
        <taxon>Rhabditida</taxon>
        <taxon>Rhabditina</taxon>
        <taxon>Diplogasteromorpha</taxon>
        <taxon>Diplogasteroidea</taxon>
        <taxon>Neodiplogasteridae</taxon>
        <taxon>Pristionchus</taxon>
    </lineage>
</organism>
<reference evidence="3" key="1">
    <citation type="submission" date="2022-10" db="EMBL/GenBank/DDBJ databases">
        <title>Genome assembly of Pristionchus species.</title>
        <authorList>
            <person name="Yoshida K."/>
            <person name="Sommer R.J."/>
        </authorList>
    </citation>
    <scope>NUCLEOTIDE SEQUENCE [LARGE SCALE GENOMIC DNA]</scope>
    <source>
        <strain evidence="3">RS5460</strain>
    </source>
</reference>
<keyword evidence="3" id="KW-1185">Reference proteome</keyword>